<dbReference type="InterPro" id="IPR036877">
    <property type="entry name" value="SUI1_dom_sf"/>
</dbReference>
<dbReference type="Gene3D" id="3.30.780.10">
    <property type="entry name" value="SUI1-like domain"/>
    <property type="match status" value="1"/>
</dbReference>
<dbReference type="InterPro" id="IPR050318">
    <property type="entry name" value="DENR/SUI1_TIF"/>
</dbReference>
<name>A0A7S2EHM9_9STRA</name>
<comment type="similarity">
    <text evidence="1">Belongs to the DENR family.</text>
</comment>
<evidence type="ECO:0000256" key="2">
    <source>
        <dbReference type="SAM" id="MobiDB-lite"/>
    </source>
</evidence>
<evidence type="ECO:0000256" key="1">
    <source>
        <dbReference type="ARBA" id="ARBA00007514"/>
    </source>
</evidence>
<dbReference type="PROSITE" id="PS50296">
    <property type="entry name" value="SUI1"/>
    <property type="match status" value="1"/>
</dbReference>
<dbReference type="Pfam" id="PF01253">
    <property type="entry name" value="SUI1"/>
    <property type="match status" value="1"/>
</dbReference>
<dbReference type="PANTHER" id="PTHR12789">
    <property type="entry name" value="DENSITY-REGULATED PROTEIN HOMOLOG"/>
    <property type="match status" value="1"/>
</dbReference>
<proteinExistence type="inferred from homology"/>
<dbReference type="GO" id="GO:0003729">
    <property type="term" value="F:mRNA binding"/>
    <property type="evidence" value="ECO:0007669"/>
    <property type="project" value="TreeGrafter"/>
</dbReference>
<dbReference type="CDD" id="cd11607">
    <property type="entry name" value="DENR_C"/>
    <property type="match status" value="1"/>
</dbReference>
<dbReference type="GO" id="GO:0003743">
    <property type="term" value="F:translation initiation factor activity"/>
    <property type="evidence" value="ECO:0007669"/>
    <property type="project" value="InterPro"/>
</dbReference>
<protein>
    <recommendedName>
        <fullName evidence="3">SUI1 domain-containing protein</fullName>
    </recommendedName>
</protein>
<reference evidence="4" key="1">
    <citation type="submission" date="2021-01" db="EMBL/GenBank/DDBJ databases">
        <authorList>
            <person name="Corre E."/>
            <person name="Pelletier E."/>
            <person name="Niang G."/>
            <person name="Scheremetjew M."/>
            <person name="Finn R."/>
            <person name="Kale V."/>
            <person name="Holt S."/>
            <person name="Cochrane G."/>
            <person name="Meng A."/>
            <person name="Brown T."/>
            <person name="Cohen L."/>
        </authorList>
    </citation>
    <scope>NUCLEOTIDE SEQUENCE</scope>
    <source>
        <strain evidence="4">Pop2</strain>
    </source>
</reference>
<dbReference type="InterPro" id="IPR048517">
    <property type="entry name" value="DENR_N"/>
</dbReference>
<dbReference type="SUPFAM" id="SSF55159">
    <property type="entry name" value="eIF1-like"/>
    <property type="match status" value="1"/>
</dbReference>
<dbReference type="GO" id="GO:0001731">
    <property type="term" value="P:formation of translation preinitiation complex"/>
    <property type="evidence" value="ECO:0007669"/>
    <property type="project" value="TreeGrafter"/>
</dbReference>
<sequence length="259" mass="29003">MTTIEVRTVLYCKACGMPPEYCEYGPDYETHCKPWLKKTHPDIYAKLKAARKGKVKEAEADEKEAPVPTEPWTTEQRLQAFYGKYMPEKVDGIPAILEKYAGKEQKLFVALVKKYGPEPEDPYYANQNDHDDDDNSDDDSLNAGMSKMDMKKRRGATAKTVHKVDTRVIIQKISRNRKKAVTIVVGMDTVPDVKLKDVSKAFSKRFAGSSSVKDAAGGKKEIILQGDHQDEAAAFIVDKFKVPGDAVFLDMDGEFVPFA</sequence>
<dbReference type="EMBL" id="HBGN01022791">
    <property type="protein sequence ID" value="CAD9336954.1"/>
    <property type="molecule type" value="Transcribed_RNA"/>
</dbReference>
<dbReference type="InterPro" id="IPR046447">
    <property type="entry name" value="DENR_C"/>
</dbReference>
<dbReference type="Pfam" id="PF21023">
    <property type="entry name" value="DENR_N"/>
    <property type="match status" value="1"/>
</dbReference>
<organism evidence="4">
    <name type="scientific">Ditylum brightwellii</name>
    <dbReference type="NCBI Taxonomy" id="49249"/>
    <lineage>
        <taxon>Eukaryota</taxon>
        <taxon>Sar</taxon>
        <taxon>Stramenopiles</taxon>
        <taxon>Ochrophyta</taxon>
        <taxon>Bacillariophyta</taxon>
        <taxon>Mediophyceae</taxon>
        <taxon>Lithodesmiophycidae</taxon>
        <taxon>Lithodesmiales</taxon>
        <taxon>Lithodesmiaceae</taxon>
        <taxon>Ditylum</taxon>
    </lineage>
</organism>
<feature type="domain" description="SUI1" evidence="3">
    <location>
        <begin position="168"/>
        <end position="240"/>
    </location>
</feature>
<dbReference type="InterPro" id="IPR001950">
    <property type="entry name" value="SUI1"/>
</dbReference>
<dbReference type="PANTHER" id="PTHR12789:SF0">
    <property type="entry name" value="DENSITY-REGULATED PROTEIN"/>
    <property type="match status" value="1"/>
</dbReference>
<feature type="compositionally biased region" description="Acidic residues" evidence="2">
    <location>
        <begin position="130"/>
        <end position="140"/>
    </location>
</feature>
<feature type="region of interest" description="Disordered" evidence="2">
    <location>
        <begin position="119"/>
        <end position="157"/>
    </location>
</feature>
<gene>
    <name evidence="4" type="ORF">DBRI1063_LOCUS14542</name>
</gene>
<dbReference type="AlphaFoldDB" id="A0A7S2EHM9"/>
<evidence type="ECO:0000259" key="3">
    <source>
        <dbReference type="PROSITE" id="PS50296"/>
    </source>
</evidence>
<dbReference type="GO" id="GO:0002188">
    <property type="term" value="P:translation reinitiation"/>
    <property type="evidence" value="ECO:0007669"/>
    <property type="project" value="TreeGrafter"/>
</dbReference>
<evidence type="ECO:0000313" key="4">
    <source>
        <dbReference type="EMBL" id="CAD9336954.1"/>
    </source>
</evidence>
<accession>A0A7S2EHM9</accession>